<keyword evidence="7" id="KW-0808">Transferase</keyword>
<dbReference type="Proteomes" id="UP000283523">
    <property type="component" value="Unassembled WGS sequence"/>
</dbReference>
<evidence type="ECO:0000256" key="4">
    <source>
        <dbReference type="PROSITE-ProRule" id="PRU00169"/>
    </source>
</evidence>
<dbReference type="InterPro" id="IPR005467">
    <property type="entry name" value="His_kinase_dom"/>
</dbReference>
<dbReference type="InterPro" id="IPR003661">
    <property type="entry name" value="HisK_dim/P_dom"/>
</dbReference>
<dbReference type="SMART" id="SM00387">
    <property type="entry name" value="HATPase_c"/>
    <property type="match status" value="1"/>
</dbReference>
<dbReference type="SMART" id="SM00388">
    <property type="entry name" value="HisKA"/>
    <property type="match status" value="1"/>
</dbReference>
<dbReference type="CDD" id="cd00082">
    <property type="entry name" value="HisKA"/>
    <property type="match status" value="1"/>
</dbReference>
<dbReference type="Gene3D" id="3.40.50.2300">
    <property type="match status" value="1"/>
</dbReference>
<evidence type="ECO:0000256" key="3">
    <source>
        <dbReference type="ARBA" id="ARBA00022553"/>
    </source>
</evidence>
<dbReference type="SUPFAM" id="SSF47384">
    <property type="entry name" value="Homodimeric domain of signal transducing histidine kinase"/>
    <property type="match status" value="1"/>
</dbReference>
<feature type="modified residue" description="4-aspartylphosphate" evidence="4">
    <location>
        <position position="61"/>
    </location>
</feature>
<keyword evidence="3 4" id="KW-0597">Phosphoprotein</keyword>
<dbReference type="PANTHER" id="PTHR43547">
    <property type="entry name" value="TWO-COMPONENT HISTIDINE KINASE"/>
    <property type="match status" value="1"/>
</dbReference>
<dbReference type="SMART" id="SM00448">
    <property type="entry name" value="REC"/>
    <property type="match status" value="1"/>
</dbReference>
<dbReference type="InterPro" id="IPR001789">
    <property type="entry name" value="Sig_transdc_resp-reg_receiver"/>
</dbReference>
<dbReference type="OrthoDB" id="9766459at2"/>
<feature type="domain" description="Histidine kinase" evidence="5">
    <location>
        <begin position="158"/>
        <end position="371"/>
    </location>
</feature>
<proteinExistence type="predicted"/>
<dbReference type="SUPFAM" id="SSF55874">
    <property type="entry name" value="ATPase domain of HSP90 chaperone/DNA topoisomerase II/histidine kinase"/>
    <property type="match status" value="1"/>
</dbReference>
<dbReference type="SUPFAM" id="SSF52172">
    <property type="entry name" value="CheY-like"/>
    <property type="match status" value="1"/>
</dbReference>
<evidence type="ECO:0000259" key="6">
    <source>
        <dbReference type="PROSITE" id="PS50110"/>
    </source>
</evidence>
<evidence type="ECO:0000259" key="5">
    <source>
        <dbReference type="PROSITE" id="PS50109"/>
    </source>
</evidence>
<dbReference type="Gene3D" id="3.30.565.10">
    <property type="entry name" value="Histidine kinase-like ATPase, C-terminal domain"/>
    <property type="match status" value="1"/>
</dbReference>
<comment type="caution">
    <text evidence="7">The sequence shown here is derived from an EMBL/GenBank/DDBJ whole genome shotgun (WGS) entry which is preliminary data.</text>
</comment>
<dbReference type="InterPro" id="IPR036890">
    <property type="entry name" value="HATPase_C_sf"/>
</dbReference>
<dbReference type="InterPro" id="IPR004358">
    <property type="entry name" value="Sig_transdc_His_kin-like_C"/>
</dbReference>
<dbReference type="InterPro" id="IPR003594">
    <property type="entry name" value="HATPase_dom"/>
</dbReference>
<name>A0A418M291_9BACT</name>
<evidence type="ECO:0000256" key="2">
    <source>
        <dbReference type="ARBA" id="ARBA00012438"/>
    </source>
</evidence>
<dbReference type="EC" id="2.7.13.3" evidence="2"/>
<evidence type="ECO:0000313" key="7">
    <source>
        <dbReference type="EMBL" id="RIV19862.1"/>
    </source>
</evidence>
<dbReference type="InterPro" id="IPR036097">
    <property type="entry name" value="HisK_dim/P_sf"/>
</dbReference>
<dbReference type="EMBL" id="QXED01000007">
    <property type="protein sequence ID" value="RIV19862.1"/>
    <property type="molecule type" value="Genomic_DNA"/>
</dbReference>
<dbReference type="InterPro" id="IPR011006">
    <property type="entry name" value="CheY-like_superfamily"/>
</dbReference>
<dbReference type="PROSITE" id="PS50110">
    <property type="entry name" value="RESPONSE_REGULATORY"/>
    <property type="match status" value="1"/>
</dbReference>
<dbReference type="Pfam" id="PF00072">
    <property type="entry name" value="Response_reg"/>
    <property type="match status" value="1"/>
</dbReference>
<dbReference type="PANTHER" id="PTHR43547:SF2">
    <property type="entry name" value="HYBRID SIGNAL TRANSDUCTION HISTIDINE KINASE C"/>
    <property type="match status" value="1"/>
</dbReference>
<protein>
    <recommendedName>
        <fullName evidence="2">histidine kinase</fullName>
        <ecNumber evidence="2">2.7.13.3</ecNumber>
    </recommendedName>
</protein>
<feature type="domain" description="Response regulatory" evidence="6">
    <location>
        <begin position="11"/>
        <end position="129"/>
    </location>
</feature>
<sequence length="371" mass="42265">MNLMSNPDEFTILLVDDREENLLSLEEMLEREGRTFIKATSGNEALRHALRNDRIGLIMLDVQMPGMDGFEVAQLLKSNPKTKDISIIFVTAISRDEQFVLRGFEQGAVDYLQKPLDINVTKAKVNVFEQLYFYQRNLKNTAAELEKINKQLEKFVYIVAHDLKSPLTGLIASLSLIDMINETRPMEQDEVTEYVDGAKQAAHHLANMITTLLDYSRKSLTQQTVEEVDVYELVSQIATLLFPPKHIEIRVHKPMPVLKTRRLKLQQVFQNLISNAIKYNDKEQGLIEVGCVERADRAEFFVRDNGPGISEDEKESIFQLFWAGDSATTTQESSTGVGLNLLKMLVEEQGGKIWVESRPGEGSTFFFEWLT</sequence>
<organism evidence="7 8">
    <name type="scientific">Fibrisoma montanum</name>
    <dbReference type="NCBI Taxonomy" id="2305895"/>
    <lineage>
        <taxon>Bacteria</taxon>
        <taxon>Pseudomonadati</taxon>
        <taxon>Bacteroidota</taxon>
        <taxon>Cytophagia</taxon>
        <taxon>Cytophagales</taxon>
        <taxon>Spirosomataceae</taxon>
        <taxon>Fibrisoma</taxon>
    </lineage>
</organism>
<evidence type="ECO:0000256" key="1">
    <source>
        <dbReference type="ARBA" id="ARBA00000085"/>
    </source>
</evidence>
<dbReference type="RefSeq" id="WP_119670147.1">
    <property type="nucleotide sequence ID" value="NZ_QXED01000007.1"/>
</dbReference>
<dbReference type="GO" id="GO:0000155">
    <property type="term" value="F:phosphorelay sensor kinase activity"/>
    <property type="evidence" value="ECO:0007669"/>
    <property type="project" value="InterPro"/>
</dbReference>
<dbReference type="PROSITE" id="PS50109">
    <property type="entry name" value="HIS_KIN"/>
    <property type="match status" value="1"/>
</dbReference>
<dbReference type="PRINTS" id="PR00344">
    <property type="entry name" value="BCTRLSENSOR"/>
</dbReference>
<dbReference type="Gene3D" id="1.10.287.130">
    <property type="match status" value="1"/>
</dbReference>
<keyword evidence="7" id="KW-0418">Kinase</keyword>
<evidence type="ECO:0000313" key="8">
    <source>
        <dbReference type="Proteomes" id="UP000283523"/>
    </source>
</evidence>
<dbReference type="Pfam" id="PF00512">
    <property type="entry name" value="HisKA"/>
    <property type="match status" value="1"/>
</dbReference>
<comment type="catalytic activity">
    <reaction evidence="1">
        <text>ATP + protein L-histidine = ADP + protein N-phospho-L-histidine.</text>
        <dbReference type="EC" id="2.7.13.3"/>
    </reaction>
</comment>
<reference evidence="7 8" key="1">
    <citation type="submission" date="2018-08" db="EMBL/GenBank/DDBJ databases">
        <title>Fibrisoma montanum sp. nov., isolated from Danxia mountain soil.</title>
        <authorList>
            <person name="Huang Y."/>
        </authorList>
    </citation>
    <scope>NUCLEOTIDE SEQUENCE [LARGE SCALE GENOMIC DNA]</scope>
    <source>
        <strain evidence="7 8">HYT19</strain>
    </source>
</reference>
<accession>A0A418M291</accession>
<dbReference type="AlphaFoldDB" id="A0A418M291"/>
<keyword evidence="8" id="KW-1185">Reference proteome</keyword>
<dbReference type="CDD" id="cd00075">
    <property type="entry name" value="HATPase"/>
    <property type="match status" value="1"/>
</dbReference>
<gene>
    <name evidence="7" type="ORF">DYU11_23350</name>
</gene>
<dbReference type="Pfam" id="PF02518">
    <property type="entry name" value="HATPase_c"/>
    <property type="match status" value="1"/>
</dbReference>